<organism evidence="1">
    <name type="scientific">Oppiella nova</name>
    <dbReference type="NCBI Taxonomy" id="334625"/>
    <lineage>
        <taxon>Eukaryota</taxon>
        <taxon>Metazoa</taxon>
        <taxon>Ecdysozoa</taxon>
        <taxon>Arthropoda</taxon>
        <taxon>Chelicerata</taxon>
        <taxon>Arachnida</taxon>
        <taxon>Acari</taxon>
        <taxon>Acariformes</taxon>
        <taxon>Sarcoptiformes</taxon>
        <taxon>Oribatida</taxon>
        <taxon>Brachypylina</taxon>
        <taxon>Oppioidea</taxon>
        <taxon>Oppiidae</taxon>
        <taxon>Oppiella</taxon>
    </lineage>
</organism>
<dbReference type="Proteomes" id="UP000728032">
    <property type="component" value="Unassembled WGS sequence"/>
</dbReference>
<evidence type="ECO:0000313" key="2">
    <source>
        <dbReference type="Proteomes" id="UP000728032"/>
    </source>
</evidence>
<dbReference type="OrthoDB" id="10249988at2759"/>
<protein>
    <submittedName>
        <fullName evidence="1">Uncharacterized protein</fullName>
    </submittedName>
</protein>
<dbReference type="EMBL" id="OC926455">
    <property type="protein sequence ID" value="CAD7656718.1"/>
    <property type="molecule type" value="Genomic_DNA"/>
</dbReference>
<evidence type="ECO:0000313" key="1">
    <source>
        <dbReference type="EMBL" id="CAD7656718.1"/>
    </source>
</evidence>
<keyword evidence="2" id="KW-1185">Reference proteome</keyword>
<reference evidence="1" key="1">
    <citation type="submission" date="2020-11" db="EMBL/GenBank/DDBJ databases">
        <authorList>
            <person name="Tran Van P."/>
        </authorList>
    </citation>
    <scope>NUCLEOTIDE SEQUENCE</scope>
</reference>
<proteinExistence type="predicted"/>
<sequence length="42" mass="4655">MESTLLEPTLYVVKAMAILDNDGNRILAKVCPDLVSFNEDIC</sequence>
<name>A0A7R9MAQ3_9ACAR</name>
<dbReference type="AlphaFoldDB" id="A0A7R9MAQ3"/>
<gene>
    <name evidence="1" type="ORF">ONB1V03_LOCUS13354</name>
</gene>
<accession>A0A7R9MAQ3</accession>
<dbReference type="EMBL" id="CAJPVJ010011630">
    <property type="protein sequence ID" value="CAG2173905.1"/>
    <property type="molecule type" value="Genomic_DNA"/>
</dbReference>